<evidence type="ECO:0000256" key="7">
    <source>
        <dbReference type="ARBA" id="ARBA00022692"/>
    </source>
</evidence>
<keyword evidence="8" id="KW-0418">Kinase</keyword>
<feature type="domain" description="PTS EIIB type-1" evidence="13">
    <location>
        <begin position="7"/>
        <end position="89"/>
    </location>
</feature>
<dbReference type="InterPro" id="IPR018113">
    <property type="entry name" value="PTrfase_EIIB_Cys"/>
</dbReference>
<dbReference type="Proteomes" id="UP001597519">
    <property type="component" value="Unassembled WGS sequence"/>
</dbReference>
<dbReference type="EMBL" id="JBHUOQ010000004">
    <property type="protein sequence ID" value="MFD2830970.1"/>
    <property type="molecule type" value="Genomic_DNA"/>
</dbReference>
<proteinExistence type="predicted"/>
<evidence type="ECO:0000256" key="3">
    <source>
        <dbReference type="ARBA" id="ARBA00022475"/>
    </source>
</evidence>
<evidence type="ECO:0000256" key="5">
    <source>
        <dbReference type="ARBA" id="ARBA00022679"/>
    </source>
</evidence>
<organism evidence="15 16">
    <name type="scientific">Corticicoccus populi</name>
    <dbReference type="NCBI Taxonomy" id="1812821"/>
    <lineage>
        <taxon>Bacteria</taxon>
        <taxon>Bacillati</taxon>
        <taxon>Bacillota</taxon>
        <taxon>Bacilli</taxon>
        <taxon>Bacillales</taxon>
        <taxon>Staphylococcaceae</taxon>
        <taxon>Corticicoccus</taxon>
    </lineage>
</organism>
<keyword evidence="5" id="KW-0808">Transferase</keyword>
<feature type="active site" description="Phosphocysteine intermediate; for EIIB activity" evidence="11">
    <location>
        <position position="29"/>
    </location>
</feature>
<evidence type="ECO:0000259" key="14">
    <source>
        <dbReference type="PROSITE" id="PS51103"/>
    </source>
</evidence>
<evidence type="ECO:0000256" key="9">
    <source>
        <dbReference type="ARBA" id="ARBA00022989"/>
    </source>
</evidence>
<feature type="transmembrane region" description="Helical" evidence="12">
    <location>
        <begin position="393"/>
        <end position="418"/>
    </location>
</feature>
<keyword evidence="16" id="KW-1185">Reference proteome</keyword>
<evidence type="ECO:0000256" key="2">
    <source>
        <dbReference type="ARBA" id="ARBA00022448"/>
    </source>
</evidence>
<evidence type="ECO:0000256" key="1">
    <source>
        <dbReference type="ARBA" id="ARBA00004651"/>
    </source>
</evidence>
<feature type="transmembrane region" description="Helical" evidence="12">
    <location>
        <begin position="220"/>
        <end position="240"/>
    </location>
</feature>
<feature type="transmembrane region" description="Helical" evidence="12">
    <location>
        <begin position="155"/>
        <end position="175"/>
    </location>
</feature>
<protein>
    <submittedName>
        <fullName evidence="15">PTS transporter subunit EIIC</fullName>
    </submittedName>
</protein>
<keyword evidence="3" id="KW-1003">Cell membrane</keyword>
<feature type="transmembrane region" description="Helical" evidence="12">
    <location>
        <begin position="182"/>
        <end position="200"/>
    </location>
</feature>
<dbReference type="Gene3D" id="3.30.1360.60">
    <property type="entry name" value="Glucose permease domain IIB"/>
    <property type="match status" value="1"/>
</dbReference>
<evidence type="ECO:0000313" key="15">
    <source>
        <dbReference type="EMBL" id="MFD2830970.1"/>
    </source>
</evidence>
<feature type="transmembrane region" description="Helical" evidence="12">
    <location>
        <begin position="114"/>
        <end position="135"/>
    </location>
</feature>
<evidence type="ECO:0000256" key="4">
    <source>
        <dbReference type="ARBA" id="ARBA00022597"/>
    </source>
</evidence>
<feature type="transmembrane region" description="Helical" evidence="12">
    <location>
        <begin position="252"/>
        <end position="278"/>
    </location>
</feature>
<keyword evidence="9 12" id="KW-1133">Transmembrane helix</keyword>
<dbReference type="CDD" id="cd00212">
    <property type="entry name" value="PTS_IIB_glc"/>
    <property type="match status" value="1"/>
</dbReference>
<keyword evidence="7 12" id="KW-0812">Transmembrane</keyword>
<dbReference type="PANTHER" id="PTHR30175:SF1">
    <property type="entry name" value="PTS SYSTEM ARBUTIN-, CELLOBIOSE-, AND SALICIN-SPECIFIC EIIBC COMPONENT-RELATED"/>
    <property type="match status" value="1"/>
</dbReference>
<keyword evidence="10 12" id="KW-0472">Membrane</keyword>
<dbReference type="PROSITE" id="PS51098">
    <property type="entry name" value="PTS_EIIB_TYPE_1"/>
    <property type="match status" value="1"/>
</dbReference>
<dbReference type="PROSITE" id="PS01035">
    <property type="entry name" value="PTS_EIIB_TYPE_1_CYS"/>
    <property type="match status" value="1"/>
</dbReference>
<evidence type="ECO:0000256" key="6">
    <source>
        <dbReference type="ARBA" id="ARBA00022683"/>
    </source>
</evidence>
<comment type="caution">
    <text evidence="15">The sequence shown here is derived from an EMBL/GenBank/DDBJ whole genome shotgun (WGS) entry which is preliminary data.</text>
</comment>
<dbReference type="InterPro" id="IPR036878">
    <property type="entry name" value="Glu_permease_IIB"/>
</dbReference>
<feature type="transmembrane region" description="Helical" evidence="12">
    <location>
        <begin position="438"/>
        <end position="461"/>
    </location>
</feature>
<evidence type="ECO:0000256" key="8">
    <source>
        <dbReference type="ARBA" id="ARBA00022777"/>
    </source>
</evidence>
<comment type="subcellular location">
    <subcellularLocation>
        <location evidence="1">Cell membrane</location>
        <topology evidence="1">Multi-pass membrane protein</topology>
    </subcellularLocation>
</comment>
<dbReference type="InterPro" id="IPR013013">
    <property type="entry name" value="PTS_EIIC_1"/>
</dbReference>
<dbReference type="Pfam" id="PF00367">
    <property type="entry name" value="PTS_EIIB"/>
    <property type="match status" value="1"/>
</dbReference>
<dbReference type="InterPro" id="IPR050558">
    <property type="entry name" value="PTS_Sugar-Specific_Components"/>
</dbReference>
<keyword evidence="4" id="KW-0762">Sugar transport</keyword>
<dbReference type="RefSeq" id="WP_377774507.1">
    <property type="nucleotide sequence ID" value="NZ_JBHUOQ010000004.1"/>
</dbReference>
<dbReference type="SUPFAM" id="SSF55604">
    <property type="entry name" value="Glucose permease domain IIB"/>
    <property type="match status" value="1"/>
</dbReference>
<dbReference type="InterPro" id="IPR003352">
    <property type="entry name" value="PTS_EIIC"/>
</dbReference>
<dbReference type="PROSITE" id="PS51103">
    <property type="entry name" value="PTS_EIIC_TYPE_1"/>
    <property type="match status" value="1"/>
</dbReference>
<evidence type="ECO:0000313" key="16">
    <source>
        <dbReference type="Proteomes" id="UP001597519"/>
    </source>
</evidence>
<dbReference type="InterPro" id="IPR001996">
    <property type="entry name" value="PTS_IIB_1"/>
</dbReference>
<evidence type="ECO:0000256" key="12">
    <source>
        <dbReference type="SAM" id="Phobius"/>
    </source>
</evidence>
<reference evidence="16" key="1">
    <citation type="journal article" date="2019" name="Int. J. Syst. Evol. Microbiol.">
        <title>The Global Catalogue of Microorganisms (GCM) 10K type strain sequencing project: providing services to taxonomists for standard genome sequencing and annotation.</title>
        <authorList>
            <consortium name="The Broad Institute Genomics Platform"/>
            <consortium name="The Broad Institute Genome Sequencing Center for Infectious Disease"/>
            <person name="Wu L."/>
            <person name="Ma J."/>
        </authorList>
    </citation>
    <scope>NUCLEOTIDE SEQUENCE [LARGE SCALE GENOMIC DNA]</scope>
    <source>
        <strain evidence="16">KCTC 33575</strain>
    </source>
</reference>
<evidence type="ECO:0000256" key="10">
    <source>
        <dbReference type="ARBA" id="ARBA00023136"/>
    </source>
</evidence>
<evidence type="ECO:0000259" key="13">
    <source>
        <dbReference type="PROSITE" id="PS51098"/>
    </source>
</evidence>
<name>A0ABW5WX40_9STAP</name>
<dbReference type="PANTHER" id="PTHR30175">
    <property type="entry name" value="PHOSPHOTRANSFERASE SYSTEM TRANSPORT PROTEIN"/>
    <property type="match status" value="1"/>
</dbReference>
<feature type="domain" description="PTS EIIC type-1" evidence="14">
    <location>
        <begin position="116"/>
        <end position="471"/>
    </location>
</feature>
<feature type="transmembrane region" description="Helical" evidence="12">
    <location>
        <begin position="332"/>
        <end position="355"/>
    </location>
</feature>
<feature type="transmembrane region" description="Helical" evidence="12">
    <location>
        <begin position="298"/>
        <end position="320"/>
    </location>
</feature>
<keyword evidence="6" id="KW-0598">Phosphotransferase system</keyword>
<sequence length="480" mass="51738">MGSNNYDALAEKIIAGVGGAGNIENVIHCVTRLRFYLKDKTQAETNEIEQLTGVMGVVEASGQYQVVIGSAVDDVYKSVINQLSSEDRDVSNERDESDAERTFFQSVRHNFNRLIGVITGSVMPIISILAAAGIIKGLLALLTTSNLITDSGTAYLIINAMSDAVFYFLPVLIGYNAAKQLNGNPILTAVIGGVIIHPTVLEAAGSEMSILSIGSFDFPFIEYTYSIFPMILAAWMVKVLENWLKSWVSSYIQAIFIPIAVIGIVGAATIIITGPVLVGFSSLLANGLEYMLNVNAPVFGAVINGFYQILVVFGLHWGIIPVYVNDFATLGYSYLSAMVSMTIVAQGGAALAVAVKTKKPEIKEVGYAGAFSAFCGITEPAIYGINLRFRRPFICASIASALGGLLTGLFGINMWSIIGSVIGLPSFIDPENGITANFWYAVLVTFITLAAAFILTYIWGYNDNMTMRKKRDKPKNPSKN</sequence>
<gene>
    <name evidence="15" type="ORF">ACFSX4_10895</name>
</gene>
<dbReference type="Pfam" id="PF02378">
    <property type="entry name" value="PTS_EIIC"/>
    <property type="match status" value="1"/>
</dbReference>
<keyword evidence="2" id="KW-0813">Transport</keyword>
<evidence type="ECO:0000256" key="11">
    <source>
        <dbReference type="PROSITE-ProRule" id="PRU00421"/>
    </source>
</evidence>
<accession>A0ABW5WX40</accession>
<feature type="transmembrane region" description="Helical" evidence="12">
    <location>
        <begin position="367"/>
        <end position="386"/>
    </location>
</feature>